<dbReference type="SUPFAM" id="SSF51726">
    <property type="entry name" value="UROD/MetE-like"/>
    <property type="match status" value="1"/>
</dbReference>
<evidence type="ECO:0000259" key="1">
    <source>
        <dbReference type="Pfam" id="PF01208"/>
    </source>
</evidence>
<dbReference type="PANTHER" id="PTHR47099">
    <property type="entry name" value="METHYLCOBAMIDE:COM METHYLTRANSFERASE MTBA"/>
    <property type="match status" value="1"/>
</dbReference>
<protein>
    <recommendedName>
        <fullName evidence="1">Uroporphyrinogen decarboxylase (URO-D) domain-containing protein</fullName>
    </recommendedName>
</protein>
<feature type="domain" description="Uroporphyrinogen decarboxylase (URO-D)" evidence="1">
    <location>
        <begin position="121"/>
        <end position="360"/>
    </location>
</feature>
<dbReference type="Gene3D" id="3.20.20.210">
    <property type="match status" value="1"/>
</dbReference>
<accession>A0A0M0BQU5</accession>
<gene>
    <name evidence="2" type="ORF">AC482_03100</name>
</gene>
<comment type="caution">
    <text evidence="2">The sequence shown here is derived from an EMBL/GenBank/DDBJ whole genome shotgun (WGS) entry which is preliminary data.</text>
</comment>
<dbReference type="InterPro" id="IPR038071">
    <property type="entry name" value="UROD/MetE-like_sf"/>
</dbReference>
<dbReference type="InterPro" id="IPR052024">
    <property type="entry name" value="Methanogen_methyltrans"/>
</dbReference>
<organism evidence="2 3">
    <name type="scientific">miscellaneous Crenarchaeota group-15 archaeon DG-45</name>
    <dbReference type="NCBI Taxonomy" id="1685127"/>
    <lineage>
        <taxon>Archaea</taxon>
        <taxon>Candidatus Bathyarchaeota</taxon>
        <taxon>MCG-15</taxon>
    </lineage>
</organism>
<dbReference type="GO" id="GO:0004853">
    <property type="term" value="F:uroporphyrinogen decarboxylase activity"/>
    <property type="evidence" value="ECO:0007669"/>
    <property type="project" value="InterPro"/>
</dbReference>
<dbReference type="Proteomes" id="UP000037210">
    <property type="component" value="Unassembled WGS sequence"/>
</dbReference>
<name>A0A0M0BQU5_9ARCH</name>
<dbReference type="AlphaFoldDB" id="A0A0M0BQU5"/>
<dbReference type="GO" id="GO:0006779">
    <property type="term" value="P:porphyrin-containing compound biosynthetic process"/>
    <property type="evidence" value="ECO:0007669"/>
    <property type="project" value="InterPro"/>
</dbReference>
<dbReference type="EMBL" id="LFWZ01000022">
    <property type="protein sequence ID" value="KON30755.1"/>
    <property type="molecule type" value="Genomic_DNA"/>
</dbReference>
<dbReference type="PANTHER" id="PTHR47099:SF1">
    <property type="entry name" value="METHYLCOBAMIDE:COM METHYLTRANSFERASE MTBA"/>
    <property type="match status" value="1"/>
</dbReference>
<proteinExistence type="predicted"/>
<dbReference type="InterPro" id="IPR000257">
    <property type="entry name" value="Uroporphyrinogen_deCOase"/>
</dbReference>
<sequence length="367" mass="40549">MNRRERVLTALGMEEPDRVPITEMDVDVPLMEAITGRRFPAATSLQTQVIADRGLERRRVELKADCYERVGFDLFTMDLSAPEGWEPAVEADGTMVDLWGRVLRLDAGSRAWVPYGTVFSAPEDYDGFEMPDPEAPGWAFAVEYAREVVGEDVALAAFIRDPFSHAWEMFTPMNFVAWMYRRPGLIRGVLDDLVDFNVAIIGLVAEAGVDLVISGGDYCEAKGPMVPVGFFREAIFPGLRRQVEAAHRRGVRFVKHTDGNVVPLIPDLAEIVDGLHSLDPSAGVDIGRVKEEHGDRLVLMGNVSVDNLARRSRAEITEETRECIRRASPGGGHILSSSNSWAAGADLDNCLAMVEAGRKYGTYPIRI</sequence>
<evidence type="ECO:0000313" key="3">
    <source>
        <dbReference type="Proteomes" id="UP000037210"/>
    </source>
</evidence>
<evidence type="ECO:0000313" key="2">
    <source>
        <dbReference type="EMBL" id="KON30755.1"/>
    </source>
</evidence>
<reference evidence="2 3" key="1">
    <citation type="submission" date="2015-06" db="EMBL/GenBank/DDBJ databases">
        <title>New insights into the roles of widespread benthic archaea in carbon and nitrogen cycling.</title>
        <authorList>
            <person name="Lazar C.S."/>
            <person name="Baker B.J."/>
            <person name="Seitz K.W."/>
            <person name="Hyde A.S."/>
            <person name="Dick G.J."/>
            <person name="Hinrichs K.-U."/>
            <person name="Teske A.P."/>
        </authorList>
    </citation>
    <scope>NUCLEOTIDE SEQUENCE [LARGE SCALE GENOMIC DNA]</scope>
    <source>
        <strain evidence="2">DG-45</strain>
    </source>
</reference>
<dbReference type="Pfam" id="PF01208">
    <property type="entry name" value="URO-D"/>
    <property type="match status" value="1"/>
</dbReference>